<comment type="caution">
    <text evidence="1">The sequence shown here is derived from an EMBL/GenBank/DDBJ whole genome shotgun (WGS) entry which is preliminary data.</text>
</comment>
<dbReference type="OrthoDB" id="9978635at2"/>
<evidence type="ECO:0000313" key="2">
    <source>
        <dbReference type="Proteomes" id="UP000324965"/>
    </source>
</evidence>
<organism evidence="1 2">
    <name type="scientific">Streptomyces apricus</name>
    <dbReference type="NCBI Taxonomy" id="1828112"/>
    <lineage>
        <taxon>Bacteria</taxon>
        <taxon>Bacillati</taxon>
        <taxon>Actinomycetota</taxon>
        <taxon>Actinomycetes</taxon>
        <taxon>Kitasatosporales</taxon>
        <taxon>Streptomycetaceae</taxon>
        <taxon>Streptomyces</taxon>
    </lineage>
</organism>
<dbReference type="RefSeq" id="WP_149515100.1">
    <property type="nucleotide sequence ID" value="NZ_VDFC01000065.1"/>
</dbReference>
<sequence length="87" mass="9487">MPYDHATHLVSTWLTNDGTFVHEAGNQAAGDPSGEALKEWVRHLLWGAPQGLSGTDLHTIAQVRDGISANDFEDIDWPSIRHDLLGG</sequence>
<evidence type="ECO:0000313" key="1">
    <source>
        <dbReference type="EMBL" id="KAA0924274.1"/>
    </source>
</evidence>
<accession>A0A5B0A3X0</accession>
<dbReference type="Proteomes" id="UP000324965">
    <property type="component" value="Unassembled WGS sequence"/>
</dbReference>
<gene>
    <name evidence="1" type="ORF">FGF04_33170</name>
</gene>
<keyword evidence="2" id="KW-1185">Reference proteome</keyword>
<protein>
    <submittedName>
        <fullName evidence="1">Uncharacterized protein</fullName>
    </submittedName>
</protein>
<dbReference type="EMBL" id="VDFC01000065">
    <property type="protein sequence ID" value="KAA0924274.1"/>
    <property type="molecule type" value="Genomic_DNA"/>
</dbReference>
<name>A0A5B0A3X0_9ACTN</name>
<dbReference type="AlphaFoldDB" id="A0A5B0A3X0"/>
<reference evidence="1 2" key="1">
    <citation type="submission" date="2019-05" db="EMBL/GenBank/DDBJ databases">
        <authorList>
            <person name="Hariharan J."/>
            <person name="Choudoir M.J."/>
            <person name="Diebold P."/>
            <person name="Panke-Buisse K."/>
            <person name="Buckley D.H."/>
        </authorList>
    </citation>
    <scope>NUCLEOTIDE SEQUENCE [LARGE SCALE GENOMIC DNA]</scope>
    <source>
        <strain evidence="1 2">SUN51</strain>
    </source>
</reference>
<proteinExistence type="predicted"/>